<dbReference type="EMBL" id="SIPC01000002">
    <property type="protein sequence ID" value="TAX69607.1"/>
    <property type="molecule type" value="Genomic_DNA"/>
</dbReference>
<evidence type="ECO:0000313" key="6">
    <source>
        <dbReference type="Proteomes" id="UP000293652"/>
    </source>
</evidence>
<feature type="binding site" evidence="2">
    <location>
        <position position="119"/>
    </location>
    <ligand>
        <name>substrate</name>
    </ligand>
</feature>
<comment type="caution">
    <text evidence="5">The sequence shown here is derived from an EMBL/GenBank/DDBJ whole genome shotgun (WGS) entry which is preliminary data.</text>
</comment>
<feature type="active site" description="Proton donor" evidence="1">
    <location>
        <position position="57"/>
    </location>
</feature>
<evidence type="ECO:0000259" key="4">
    <source>
        <dbReference type="Pfam" id="PF00248"/>
    </source>
</evidence>
<geneLocation type="plasmid" evidence="5">
    <name>pSM145A_Rh01</name>
</geneLocation>
<dbReference type="InterPro" id="IPR036812">
    <property type="entry name" value="NAD(P)_OxRdtase_dom_sf"/>
</dbReference>
<dbReference type="InterPro" id="IPR020471">
    <property type="entry name" value="AKR"/>
</dbReference>
<dbReference type="Pfam" id="PF00248">
    <property type="entry name" value="Aldo_ket_red"/>
    <property type="match status" value="1"/>
</dbReference>
<dbReference type="SUPFAM" id="SSF51430">
    <property type="entry name" value="NAD(P)-linked oxidoreductase"/>
    <property type="match status" value="1"/>
</dbReference>
<gene>
    <name evidence="5" type="ORF">ELI03_26515</name>
</gene>
<dbReference type="AlphaFoldDB" id="A0A4Q8XXK2"/>
<reference evidence="5 6" key="1">
    <citation type="submission" date="2019-02" db="EMBL/GenBank/DDBJ databases">
        <title>The genomic architecture of introgression among sibling species of bacteria.</title>
        <authorList>
            <person name="Cavassim M.I.A."/>
            <person name="Moeskjaer S."/>
            <person name="Moslemi C."/>
            <person name="Fields B."/>
            <person name="Bachmann A."/>
            <person name="Vilhjalmsson B."/>
            <person name="Schierup M.H."/>
            <person name="Young J.P.W."/>
            <person name="Andersen S.U."/>
        </authorList>
    </citation>
    <scope>NUCLEOTIDE SEQUENCE [LARGE SCALE GENOMIC DNA]</scope>
    <source>
        <strain evidence="5 6">SM145A</strain>
        <plasmid evidence="5">pSM145A_Rh01</plasmid>
    </source>
</reference>
<dbReference type="PANTHER" id="PTHR11732">
    <property type="entry name" value="ALDO/KETO REDUCTASE"/>
    <property type="match status" value="1"/>
</dbReference>
<organism evidence="5 6">
    <name type="scientific">Rhizobium leguminosarum</name>
    <dbReference type="NCBI Taxonomy" id="384"/>
    <lineage>
        <taxon>Bacteria</taxon>
        <taxon>Pseudomonadati</taxon>
        <taxon>Pseudomonadota</taxon>
        <taxon>Alphaproteobacteria</taxon>
        <taxon>Hyphomicrobiales</taxon>
        <taxon>Rhizobiaceae</taxon>
        <taxon>Rhizobium/Agrobacterium group</taxon>
        <taxon>Rhizobium</taxon>
    </lineage>
</organism>
<evidence type="ECO:0000256" key="3">
    <source>
        <dbReference type="PIRSR" id="PIRSR000097-3"/>
    </source>
</evidence>
<feature type="domain" description="NADP-dependent oxidoreductase" evidence="4">
    <location>
        <begin position="32"/>
        <end position="288"/>
    </location>
</feature>
<dbReference type="CDD" id="cd19129">
    <property type="entry name" value="AKR_BaDH-like"/>
    <property type="match status" value="1"/>
</dbReference>
<sequence>MEVAHMLRYKRIPLSDGATTIPALGFGTLIPDPATTKRAVAAALEAGFRHLDCAERYGNEDAVGEAMRDAFAAGTVRREDVFVTTKLWNTNHRPERVLAAFQASLRRLQVDYVDCYLIHTPFAFQPGDENDPRDEHGEVIYDSGVSLIDTWRALEALVDSGRCRSIGLSDVTLEKLKDVVAVARIKPAVVQVESHPYLPEWELLEFCREHGIVLLAFAALGHGMEPNLLEDPVIKAIAHRVNKTPAQVALAWAAQRGTAFLTTSVTPSRIKENFDLSALPEDAMQQIRDGIKTNIRFNGVVETGVPGFIPRAGPTQGSQ</sequence>
<dbReference type="Gene3D" id="3.20.20.100">
    <property type="entry name" value="NADP-dependent oxidoreductase domain"/>
    <property type="match status" value="1"/>
</dbReference>
<accession>A0A4Q8XXK2</accession>
<dbReference type="InterPro" id="IPR044501">
    <property type="entry name" value="BaDH-like"/>
</dbReference>
<name>A0A4Q8XXK2_RHILE</name>
<dbReference type="InterPro" id="IPR018170">
    <property type="entry name" value="Aldo/ket_reductase_CS"/>
</dbReference>
<feature type="site" description="Lowers pKa of active site Tyr" evidence="3">
    <location>
        <position position="86"/>
    </location>
</feature>
<dbReference type="PROSITE" id="PS00798">
    <property type="entry name" value="ALDOKETO_REDUCTASE_1"/>
    <property type="match status" value="1"/>
</dbReference>
<dbReference type="Proteomes" id="UP000293652">
    <property type="component" value="Unassembled WGS sequence"/>
</dbReference>
<evidence type="ECO:0000313" key="5">
    <source>
        <dbReference type="EMBL" id="TAX69607.1"/>
    </source>
</evidence>
<proteinExistence type="predicted"/>
<evidence type="ECO:0000256" key="1">
    <source>
        <dbReference type="PIRSR" id="PIRSR000097-1"/>
    </source>
</evidence>
<dbReference type="GO" id="GO:0016491">
    <property type="term" value="F:oxidoreductase activity"/>
    <property type="evidence" value="ECO:0007669"/>
    <property type="project" value="InterPro"/>
</dbReference>
<keyword evidence="5" id="KW-0614">Plasmid</keyword>
<dbReference type="PIRSF" id="PIRSF000097">
    <property type="entry name" value="AKR"/>
    <property type="match status" value="1"/>
</dbReference>
<dbReference type="InterPro" id="IPR023210">
    <property type="entry name" value="NADP_OxRdtase_dom"/>
</dbReference>
<evidence type="ECO:0000256" key="2">
    <source>
        <dbReference type="PIRSR" id="PIRSR000097-2"/>
    </source>
</evidence>
<dbReference type="PRINTS" id="PR00069">
    <property type="entry name" value="ALDKETRDTASE"/>
</dbReference>
<protein>
    <submittedName>
        <fullName evidence="5">Aldo/keto reductase</fullName>
    </submittedName>
</protein>